<keyword evidence="2" id="KW-1185">Reference proteome</keyword>
<dbReference type="Proteomes" id="UP000887566">
    <property type="component" value="Unplaced"/>
</dbReference>
<feature type="region of interest" description="Disordered" evidence="1">
    <location>
        <begin position="1"/>
        <end position="30"/>
    </location>
</feature>
<accession>A0A914XGX7</accession>
<protein>
    <submittedName>
        <fullName evidence="3">Uncharacterized protein</fullName>
    </submittedName>
</protein>
<proteinExistence type="predicted"/>
<dbReference type="AlphaFoldDB" id="A0A914XGX7"/>
<dbReference type="WBParaSite" id="PSAMB.scaffold8261size6431.g31175.t1">
    <property type="protein sequence ID" value="PSAMB.scaffold8261size6431.g31175.t1"/>
    <property type="gene ID" value="PSAMB.scaffold8261size6431.g31175"/>
</dbReference>
<evidence type="ECO:0000313" key="2">
    <source>
        <dbReference type="Proteomes" id="UP000887566"/>
    </source>
</evidence>
<organism evidence="2 3">
    <name type="scientific">Plectus sambesii</name>
    <dbReference type="NCBI Taxonomy" id="2011161"/>
    <lineage>
        <taxon>Eukaryota</taxon>
        <taxon>Metazoa</taxon>
        <taxon>Ecdysozoa</taxon>
        <taxon>Nematoda</taxon>
        <taxon>Chromadorea</taxon>
        <taxon>Plectida</taxon>
        <taxon>Plectina</taxon>
        <taxon>Plectoidea</taxon>
        <taxon>Plectidae</taxon>
        <taxon>Plectus</taxon>
    </lineage>
</organism>
<evidence type="ECO:0000313" key="3">
    <source>
        <dbReference type="WBParaSite" id="PSAMB.scaffold8261size6431.g31175.t1"/>
    </source>
</evidence>
<sequence length="245" mass="26977">MSSNAAPERPTRSRSPASPSSSTREVDEDDRLATVAAQEIADPVVNVAPSDELCQGGGLADNAGRRDATGTTTATSVTEVEAFVKKSGFYHRNTSHGGIKIPKEKLIGVHEHKLCTLQRFIGKNFSLLNLTLHVLQANTPTESVAEYLHWAIETNANTSYEMTVLRRVAALHLLVKDPMAPRTSCWAAVVARRSREDVHNFAMGLVGRRCSTTSLSQMRWRSVKTTACLKRSTESDDDYSRLRHD</sequence>
<name>A0A914XGX7_9BILA</name>
<evidence type="ECO:0000256" key="1">
    <source>
        <dbReference type="SAM" id="MobiDB-lite"/>
    </source>
</evidence>
<reference evidence="3" key="1">
    <citation type="submission" date="2022-11" db="UniProtKB">
        <authorList>
            <consortium name="WormBaseParasite"/>
        </authorList>
    </citation>
    <scope>IDENTIFICATION</scope>
</reference>
<feature type="compositionally biased region" description="Low complexity" evidence="1">
    <location>
        <begin position="13"/>
        <end position="23"/>
    </location>
</feature>